<protein>
    <submittedName>
        <fullName evidence="1">CopG family transcriptional regulator</fullName>
    </submittedName>
</protein>
<dbReference type="AlphaFoldDB" id="A0AAW9KFZ0"/>
<comment type="caution">
    <text evidence="1">The sequence shown here is derived from an EMBL/GenBank/DDBJ whole genome shotgun (WGS) entry which is preliminary data.</text>
</comment>
<gene>
    <name evidence="1" type="ORF">GNF83_13250</name>
</gene>
<dbReference type="Proteomes" id="UP001288944">
    <property type="component" value="Unassembled WGS sequence"/>
</dbReference>
<dbReference type="EMBL" id="WNUR01000047">
    <property type="protein sequence ID" value="MDZ7542198.1"/>
    <property type="molecule type" value="Genomic_DNA"/>
</dbReference>
<name>A0AAW9KFZ0_CLOPF</name>
<proteinExistence type="predicted"/>
<evidence type="ECO:0000313" key="2">
    <source>
        <dbReference type="Proteomes" id="UP001288944"/>
    </source>
</evidence>
<reference evidence="1" key="1">
    <citation type="submission" date="2019-11" db="EMBL/GenBank/DDBJ databases">
        <title>Characterization of Clostridium perfringens isolates from swine manure treated agricultural soils.</title>
        <authorList>
            <person name="Wushke S.T."/>
        </authorList>
    </citation>
    <scope>NUCLEOTIDE SEQUENCE</scope>
    <source>
        <strain evidence="1">X62</strain>
    </source>
</reference>
<evidence type="ECO:0000313" key="1">
    <source>
        <dbReference type="EMBL" id="MDZ7542198.1"/>
    </source>
</evidence>
<organism evidence="1 2">
    <name type="scientific">Clostridium perfringens</name>
    <dbReference type="NCBI Taxonomy" id="1502"/>
    <lineage>
        <taxon>Bacteria</taxon>
        <taxon>Bacillati</taxon>
        <taxon>Bacillota</taxon>
        <taxon>Clostridia</taxon>
        <taxon>Eubacteriales</taxon>
        <taxon>Clostridiaceae</taxon>
        <taxon>Clostridium</taxon>
    </lineage>
</organism>
<dbReference type="InterPro" id="IPR013321">
    <property type="entry name" value="Arc_rbn_hlx_hlx"/>
</dbReference>
<sequence>MGRPKAEKPKNESIKVRFDSELFEELNNYCKENKLTKARAIRNGVKLLLETEKNK</sequence>
<dbReference type="GO" id="GO:0006355">
    <property type="term" value="P:regulation of DNA-templated transcription"/>
    <property type="evidence" value="ECO:0007669"/>
    <property type="project" value="InterPro"/>
</dbReference>
<accession>A0AAW9KFZ0</accession>
<dbReference type="Gene3D" id="1.10.1220.10">
    <property type="entry name" value="Met repressor-like"/>
    <property type="match status" value="1"/>
</dbReference>